<dbReference type="AlphaFoldDB" id="A0A1C3XIG1"/>
<dbReference type="Proteomes" id="UP000183174">
    <property type="component" value="Unassembled WGS sequence"/>
</dbReference>
<gene>
    <name evidence="1" type="ORF">GA0061099_102517</name>
</gene>
<evidence type="ECO:0000313" key="2">
    <source>
        <dbReference type="Proteomes" id="UP000183174"/>
    </source>
</evidence>
<dbReference type="EMBL" id="FMAE01000025">
    <property type="protein sequence ID" value="SCB52043.1"/>
    <property type="molecule type" value="Genomic_DNA"/>
</dbReference>
<organism evidence="1 2">
    <name type="scientific">Bradyrhizobium yuanmingense</name>
    <dbReference type="NCBI Taxonomy" id="108015"/>
    <lineage>
        <taxon>Bacteria</taxon>
        <taxon>Pseudomonadati</taxon>
        <taxon>Pseudomonadota</taxon>
        <taxon>Alphaproteobacteria</taxon>
        <taxon>Hyphomicrobiales</taxon>
        <taxon>Nitrobacteraceae</taxon>
        <taxon>Bradyrhizobium</taxon>
    </lineage>
</organism>
<evidence type="ECO:0008006" key="3">
    <source>
        <dbReference type="Google" id="ProtNLM"/>
    </source>
</evidence>
<evidence type="ECO:0000313" key="1">
    <source>
        <dbReference type="EMBL" id="SCB52043.1"/>
    </source>
</evidence>
<proteinExistence type="predicted"/>
<name>A0A1C3XIG1_9BRAD</name>
<accession>A0A1C3XIG1</accession>
<protein>
    <recommendedName>
        <fullName evidence="3">Cellulose biosynthesis protein BcsF</fullName>
    </recommendedName>
</protein>
<sequence>MLFFFLLSIAFAIIGTIYAVSAWLSRRPRSRNVLFVRPTHTPKRRAF</sequence>
<reference evidence="1 2" key="1">
    <citation type="submission" date="2016-08" db="EMBL/GenBank/DDBJ databases">
        <authorList>
            <person name="Seilhamer J.J."/>
        </authorList>
    </citation>
    <scope>NUCLEOTIDE SEQUENCE [LARGE SCALE GENOMIC DNA]</scope>
    <source>
        <strain evidence="1 2">CCBAU 10071</strain>
    </source>
</reference>